<evidence type="ECO:0000256" key="1">
    <source>
        <dbReference type="SAM" id="SignalP"/>
    </source>
</evidence>
<protein>
    <recommendedName>
        <fullName evidence="4">PEP motif anchor domain protein</fullName>
    </recommendedName>
</protein>
<dbReference type="GO" id="GO:0030246">
    <property type="term" value="F:carbohydrate binding"/>
    <property type="evidence" value="ECO:0007669"/>
    <property type="project" value="InterPro"/>
</dbReference>
<proteinExistence type="predicted"/>
<dbReference type="EMBL" id="JQEC01000075">
    <property type="protein sequence ID" value="KGJ86502.1"/>
    <property type="molecule type" value="Genomic_DNA"/>
</dbReference>
<dbReference type="PATRIC" id="fig|28229.3.peg.4722"/>
<evidence type="ECO:0008006" key="4">
    <source>
        <dbReference type="Google" id="ProtNLM"/>
    </source>
</evidence>
<feature type="chain" id="PRO_5001956883" description="PEP motif anchor domain protein" evidence="1">
    <location>
        <begin position="20"/>
        <end position="197"/>
    </location>
</feature>
<comment type="caution">
    <text evidence="2">The sequence shown here is derived from an EMBL/GenBank/DDBJ whole genome shotgun (WGS) entry which is preliminary data.</text>
</comment>
<gene>
    <name evidence="2" type="ORF">GAB14E_0775</name>
</gene>
<accession>A0A099K8U7</accession>
<evidence type="ECO:0000313" key="2">
    <source>
        <dbReference type="EMBL" id="KGJ86502.1"/>
    </source>
</evidence>
<sequence>MKKLITLLTALLVSLSTQATLLSVELNQDNYQIGDVLTADFIISDIEEDTFGFQKLLATFDFNVSWDNSLIEYVSTSFGNKLNVGAGSDQFSDVMVDNLGLSETSYAWWDELLPVQDGLSRFILASVDFTVIGSGSGSLGLSDLAFGDDFGAAFTGVSSSGNTYSVTSGNPVDVPEPASVLLMFMALILLARQQKMS</sequence>
<dbReference type="AlphaFoldDB" id="A0A099K8U7"/>
<dbReference type="OrthoDB" id="6226303at2"/>
<evidence type="ECO:0000313" key="3">
    <source>
        <dbReference type="Proteomes" id="UP000029868"/>
    </source>
</evidence>
<keyword evidence="1" id="KW-0732">Signal</keyword>
<dbReference type="Gene3D" id="2.60.40.680">
    <property type="match status" value="1"/>
</dbReference>
<reference evidence="2 3" key="1">
    <citation type="submission" date="2014-08" db="EMBL/GenBank/DDBJ databases">
        <title>Genomic and Phenotypic Diversity of Colwellia psychrerythraea strains from Disparate Marine Basins.</title>
        <authorList>
            <person name="Techtmann S.M."/>
            <person name="Stelling S.C."/>
            <person name="Utturkar S.M."/>
            <person name="Alshibli N."/>
            <person name="Harris A."/>
            <person name="Brown S.D."/>
            <person name="Hazen T.C."/>
        </authorList>
    </citation>
    <scope>NUCLEOTIDE SEQUENCE [LARGE SCALE GENOMIC DNA]</scope>
    <source>
        <strain evidence="2 3">GAB14E</strain>
    </source>
</reference>
<dbReference type="RefSeq" id="WP_033084628.1">
    <property type="nucleotide sequence ID" value="NZ_JQEC01000075.1"/>
</dbReference>
<name>A0A099K8U7_COLPS</name>
<dbReference type="SUPFAM" id="SSF49384">
    <property type="entry name" value="Carbohydrate-binding domain"/>
    <property type="match status" value="1"/>
</dbReference>
<feature type="signal peptide" evidence="1">
    <location>
        <begin position="1"/>
        <end position="19"/>
    </location>
</feature>
<dbReference type="InterPro" id="IPR008965">
    <property type="entry name" value="CBM2/CBM3_carb-bd_dom_sf"/>
</dbReference>
<organism evidence="2 3">
    <name type="scientific">Colwellia psychrerythraea</name>
    <name type="common">Vibrio psychroerythus</name>
    <dbReference type="NCBI Taxonomy" id="28229"/>
    <lineage>
        <taxon>Bacteria</taxon>
        <taxon>Pseudomonadati</taxon>
        <taxon>Pseudomonadota</taxon>
        <taxon>Gammaproteobacteria</taxon>
        <taxon>Alteromonadales</taxon>
        <taxon>Colwelliaceae</taxon>
        <taxon>Colwellia</taxon>
    </lineage>
</organism>
<dbReference type="Proteomes" id="UP000029868">
    <property type="component" value="Unassembled WGS sequence"/>
</dbReference>